<dbReference type="AlphaFoldDB" id="A0A926IDN1"/>
<dbReference type="PIRSF" id="PIRSF011575">
    <property type="entry name" value="YabG"/>
    <property type="match status" value="1"/>
</dbReference>
<name>A0A926IDN1_9FIRM</name>
<gene>
    <name evidence="1" type="primary">yabG</name>
    <name evidence="1" type="ORF">H8718_04920</name>
</gene>
<dbReference type="Pfam" id="PF05582">
    <property type="entry name" value="Peptidase_U57"/>
    <property type="match status" value="1"/>
</dbReference>
<comment type="caution">
    <text evidence="1">The sequence shown here is derived from an EMBL/GenBank/DDBJ whole genome shotgun (WGS) entry which is preliminary data.</text>
</comment>
<evidence type="ECO:0000313" key="2">
    <source>
        <dbReference type="Proteomes" id="UP000655830"/>
    </source>
</evidence>
<proteinExistence type="predicted"/>
<dbReference type="Proteomes" id="UP000655830">
    <property type="component" value="Unassembled WGS sequence"/>
</dbReference>
<protein>
    <submittedName>
        <fullName evidence="1">Sporulation peptidase YabG</fullName>
    </submittedName>
</protein>
<keyword evidence="2" id="KW-1185">Reference proteome</keyword>
<dbReference type="NCBIfam" id="TIGR02855">
    <property type="entry name" value="spore_yabG"/>
    <property type="match status" value="1"/>
</dbReference>
<organism evidence="1 2">
    <name type="scientific">Zhenhengia yiwuensis</name>
    <dbReference type="NCBI Taxonomy" id="2763666"/>
    <lineage>
        <taxon>Bacteria</taxon>
        <taxon>Bacillati</taxon>
        <taxon>Bacillota</taxon>
        <taxon>Clostridia</taxon>
        <taxon>Lachnospirales</taxon>
        <taxon>Lachnospiraceae</taxon>
        <taxon>Zhenhengia</taxon>
    </lineage>
</organism>
<sequence length="280" mass="31493">MMIQVGDYVVRISYNRDVLFKVLEIKSDGIVKLKGISYRIIADAPMEDLELAGGMRFTNKESYLMEQIQERVKMLVAEKKILKDQNKPVLQKTGKVLHIDGDSFYLNLCMKYYETLGVPAVGENVLEFEQPKKIGGLLQKHNPDILVLTGHDSLNKNYKNLYDINEYKNSKYFIEAVKEARKARQNNKQLIIFAGACQSYFEALLEAGADYAASPARVLIHALDPVFIVERIAYCPFNEVLPIEHAIKNTLTQFKGIGGYEILGVARKGGPVVGLVDSLS</sequence>
<dbReference type="InterPro" id="IPR008764">
    <property type="entry name" value="Peptidase_U57"/>
</dbReference>
<dbReference type="RefSeq" id="WP_177671844.1">
    <property type="nucleotide sequence ID" value="NZ_JACRSY010000006.1"/>
</dbReference>
<dbReference type="EMBL" id="JACRSY010000006">
    <property type="protein sequence ID" value="MBC8578873.1"/>
    <property type="molecule type" value="Genomic_DNA"/>
</dbReference>
<reference evidence="1" key="1">
    <citation type="submission" date="2020-08" db="EMBL/GenBank/DDBJ databases">
        <title>Genome public.</title>
        <authorList>
            <person name="Liu C."/>
            <person name="Sun Q."/>
        </authorList>
    </citation>
    <scope>NUCLEOTIDE SEQUENCE</scope>
    <source>
        <strain evidence="1">NSJ-12</strain>
    </source>
</reference>
<evidence type="ECO:0000313" key="1">
    <source>
        <dbReference type="EMBL" id="MBC8578873.1"/>
    </source>
</evidence>
<accession>A0A926IDN1</accession>